<dbReference type="InterPro" id="IPR038577">
    <property type="entry name" value="GT10-like_C_sf"/>
</dbReference>
<dbReference type="PANTHER" id="PTHR11929">
    <property type="entry name" value="ALPHA- 1,3 -FUCOSYLTRANSFERASE"/>
    <property type="match status" value="1"/>
</dbReference>
<keyword evidence="3 5" id="KW-0328">Glycosyltransferase</keyword>
<accession>A0AAD6ET81</accession>
<keyword evidence="5" id="KW-0812">Transmembrane</keyword>
<dbReference type="Pfam" id="PF00852">
    <property type="entry name" value="Glyco_transf_10"/>
    <property type="match status" value="1"/>
</dbReference>
<gene>
    <name evidence="7" type="ORF">LUZ61_004083</name>
</gene>
<name>A0AAD6ET81_9POAL</name>
<keyword evidence="5" id="KW-0472">Membrane</keyword>
<dbReference type="EMBL" id="JAMRDG010000001">
    <property type="protein sequence ID" value="KAJ3700378.1"/>
    <property type="molecule type" value="Genomic_DNA"/>
</dbReference>
<feature type="domain" description="Fucosyltransferase C-terminal" evidence="6">
    <location>
        <begin position="246"/>
        <end position="423"/>
    </location>
</feature>
<evidence type="ECO:0000313" key="7">
    <source>
        <dbReference type="EMBL" id="KAJ3700378.1"/>
    </source>
</evidence>
<sequence>MATSFSSNSNFRYLIPILSIAFVCTLYLFSNLDFSSYSISPVSDTSASSPTTTTNAVSTPSPIATSSPAPVILTAVDSIGSRPKETFSDLIPVFDRWDHEVGCDRFQAKFKDSKVNASAVQDIDRYDCSELKMSHASVYVKISSWVPDIMEGLYLCRCGLSCLWTRNEALADKADVWLWVTFQLENRTEGGPLNAFYQCEAPRWRPGIEDIFISYHASSEVQSTYAGKFYTMHRNYNVPNNKRDDVLVYWSSSKCHKFRNEIAEKFLSLVPHHSMGKCLNNVGGTDMALTFYPDCQMGDNPVPHWWDHIHCAMSHYKFVLAIENTFTESYVTEKLFYALDVGSVPIYFGAPNVWDLVPPNSIIDASKFDSIEELANYVKAVGEDPVAYAEFHAWRRCGVMGNYAKVRAASLDTLPCRLCEEASVRGGRKAPLRPLRPPSQ</sequence>
<feature type="transmembrane region" description="Helical" evidence="5">
    <location>
        <begin position="12"/>
        <end position="30"/>
    </location>
</feature>
<comment type="similarity">
    <text evidence="2 5">Belongs to the glycosyltransferase 10 family.</text>
</comment>
<dbReference type="Gene3D" id="3.40.50.11660">
    <property type="entry name" value="Glycosyl transferase family 10, C-terminal domain"/>
    <property type="match status" value="1"/>
</dbReference>
<dbReference type="Proteomes" id="UP001210211">
    <property type="component" value="Unassembled WGS sequence"/>
</dbReference>
<evidence type="ECO:0000256" key="2">
    <source>
        <dbReference type="ARBA" id="ARBA00008919"/>
    </source>
</evidence>
<dbReference type="PANTHER" id="PTHR11929:SF194">
    <property type="entry name" value="ALPHA-(1,3)-FUCOSYLTRANSFERASE 10"/>
    <property type="match status" value="1"/>
</dbReference>
<reference evidence="7 8" key="1">
    <citation type="journal article" date="2022" name="Cell">
        <title>Repeat-based holocentromeres influence genome architecture and karyotype evolution.</title>
        <authorList>
            <person name="Hofstatter P.G."/>
            <person name="Thangavel G."/>
            <person name="Lux T."/>
            <person name="Neumann P."/>
            <person name="Vondrak T."/>
            <person name="Novak P."/>
            <person name="Zhang M."/>
            <person name="Costa L."/>
            <person name="Castellani M."/>
            <person name="Scott A."/>
            <person name="Toegelov H."/>
            <person name="Fuchs J."/>
            <person name="Mata-Sucre Y."/>
            <person name="Dias Y."/>
            <person name="Vanzela A.L.L."/>
            <person name="Huettel B."/>
            <person name="Almeida C.C.S."/>
            <person name="Simkova H."/>
            <person name="Souza G."/>
            <person name="Pedrosa-Harand A."/>
            <person name="Macas J."/>
            <person name="Mayer K.F.X."/>
            <person name="Houben A."/>
            <person name="Marques A."/>
        </authorList>
    </citation>
    <scope>NUCLEOTIDE SEQUENCE [LARGE SCALE GENOMIC DNA]</scope>
    <source>
        <strain evidence="7">RhyTen1mFocal</strain>
    </source>
</reference>
<comment type="subcellular location">
    <subcellularLocation>
        <location evidence="5">Golgi apparatus</location>
        <location evidence="5">Golgi stack membrane</location>
        <topology evidence="5">Single-pass type II membrane protein</topology>
    </subcellularLocation>
</comment>
<keyword evidence="8" id="KW-1185">Reference proteome</keyword>
<evidence type="ECO:0000256" key="5">
    <source>
        <dbReference type="RuleBase" id="RU003832"/>
    </source>
</evidence>
<evidence type="ECO:0000256" key="4">
    <source>
        <dbReference type="ARBA" id="ARBA00022679"/>
    </source>
</evidence>
<dbReference type="AlphaFoldDB" id="A0AAD6ET81"/>
<protein>
    <recommendedName>
        <fullName evidence="5">Fucosyltransferase</fullName>
        <ecNumber evidence="5">2.4.1.-</ecNumber>
    </recommendedName>
</protein>
<dbReference type="SUPFAM" id="SSF53756">
    <property type="entry name" value="UDP-Glycosyltransferase/glycogen phosphorylase"/>
    <property type="match status" value="1"/>
</dbReference>
<evidence type="ECO:0000256" key="1">
    <source>
        <dbReference type="ARBA" id="ARBA00004922"/>
    </source>
</evidence>
<evidence type="ECO:0000256" key="3">
    <source>
        <dbReference type="ARBA" id="ARBA00022676"/>
    </source>
</evidence>
<evidence type="ECO:0000313" key="8">
    <source>
        <dbReference type="Proteomes" id="UP001210211"/>
    </source>
</evidence>
<organism evidence="7 8">
    <name type="scientific">Rhynchospora tenuis</name>
    <dbReference type="NCBI Taxonomy" id="198213"/>
    <lineage>
        <taxon>Eukaryota</taxon>
        <taxon>Viridiplantae</taxon>
        <taxon>Streptophyta</taxon>
        <taxon>Embryophyta</taxon>
        <taxon>Tracheophyta</taxon>
        <taxon>Spermatophyta</taxon>
        <taxon>Magnoliopsida</taxon>
        <taxon>Liliopsida</taxon>
        <taxon>Poales</taxon>
        <taxon>Cyperaceae</taxon>
        <taxon>Cyperoideae</taxon>
        <taxon>Rhynchosporeae</taxon>
        <taxon>Rhynchospora</taxon>
    </lineage>
</organism>
<dbReference type="FunFam" id="3.40.50.11660:FF:000003">
    <property type="entry name" value="Alpha-(1,4)-fucosyltransferase"/>
    <property type="match status" value="1"/>
</dbReference>
<dbReference type="InterPro" id="IPR055270">
    <property type="entry name" value="Glyco_tran_10_C"/>
</dbReference>
<dbReference type="GO" id="GO:0032580">
    <property type="term" value="C:Golgi cisterna membrane"/>
    <property type="evidence" value="ECO:0007669"/>
    <property type="project" value="UniProtKB-SubCell"/>
</dbReference>
<dbReference type="EC" id="2.4.1.-" evidence="5"/>
<proteinExistence type="inferred from homology"/>
<keyword evidence="5" id="KW-0333">Golgi apparatus</keyword>
<dbReference type="InterPro" id="IPR001503">
    <property type="entry name" value="Glyco_trans_10"/>
</dbReference>
<evidence type="ECO:0000259" key="6">
    <source>
        <dbReference type="Pfam" id="PF00852"/>
    </source>
</evidence>
<comment type="caution">
    <text evidence="7">The sequence shown here is derived from an EMBL/GenBank/DDBJ whole genome shotgun (WGS) entry which is preliminary data.</text>
</comment>
<keyword evidence="4 5" id="KW-0808">Transferase</keyword>
<comment type="pathway">
    <text evidence="1">Protein modification; protein glycosylation.</text>
</comment>
<keyword evidence="5" id="KW-1133">Transmembrane helix</keyword>
<dbReference type="GO" id="GO:0046920">
    <property type="term" value="F:alpha-(1-&gt;3)-fucosyltransferase activity"/>
    <property type="evidence" value="ECO:0007669"/>
    <property type="project" value="TreeGrafter"/>
</dbReference>